<dbReference type="OrthoDB" id="178184at2"/>
<gene>
    <name evidence="1" type="ORF">FEZ63_24315</name>
</gene>
<evidence type="ECO:0000313" key="2">
    <source>
        <dbReference type="Proteomes" id="UP000325684"/>
    </source>
</evidence>
<sequence length="576" mass="64482">MKNVLGTRHGLRTNRSLTIIAQDPSFQIDNKILRATIEVPAEELSPGPSGYRVSVIDYDATANVLYAPLELNSGLDENYPDPFADKSDQELLDNPGFHAQNAYAIVMRILARFELALGRRVAWGSSGHQLHVAPHAFAEPNAFYSREDRALFFGYFEGVLDGRKTSQTVFTSLAHDVVAHETTHALLDGLRQRYLEPSSPDQAAFHEGFADIAALLSVLSLDAIVRAVLDGKPDDRLIDARFLTPEALIDSSLMSLAKEMGQELSGIRGSALRQSLKLEPGHDYMNDEAFQEEHRRGEILVAAMLRSFLDIWVARLQRVGTISRGKKDRSLVVEEGAKAADHLLTMAIRAIDYCPPVDLTFSAYLSALLTVDREVVPDDRYGYREALLRNFASYGIAPSSSADVDGTWRRSDRDMVYSRTHFDSMLRDEEEMFRFVWENRRALELGEVGYIEVQSVRPSTRIAPDGFVLRETIAEYVQMLTLQAQELKDLGVDIPDGLDHWRNVTLFGGGTLVFDEYGQLKYQIANHLLNSEADIGRQSQRIAHLWESGFYADPAVAASRFAELHMARAMADRVSL</sequence>
<name>A0A5N3P368_9HYPH</name>
<dbReference type="Proteomes" id="UP000325684">
    <property type="component" value="Unassembled WGS sequence"/>
</dbReference>
<protein>
    <recommendedName>
        <fullName evidence="3">Peptidase M4 family protein</fullName>
    </recommendedName>
</protein>
<evidence type="ECO:0008006" key="3">
    <source>
        <dbReference type="Google" id="ProtNLM"/>
    </source>
</evidence>
<keyword evidence="2" id="KW-1185">Reference proteome</keyword>
<evidence type="ECO:0000313" key="1">
    <source>
        <dbReference type="EMBL" id="KAB0264169.1"/>
    </source>
</evidence>
<dbReference type="SUPFAM" id="SSF55486">
    <property type="entry name" value="Metalloproteases ('zincins'), catalytic domain"/>
    <property type="match status" value="1"/>
</dbReference>
<accession>A0A5N3P368</accession>
<proteinExistence type="predicted"/>
<dbReference type="CDD" id="cd09598">
    <property type="entry name" value="M4_like"/>
    <property type="match status" value="1"/>
</dbReference>
<dbReference type="RefSeq" id="WP_150949950.1">
    <property type="nucleotide sequence ID" value="NZ_VCMV01000079.1"/>
</dbReference>
<reference evidence="1 2" key="1">
    <citation type="journal article" date="2019" name="Microorganisms">
        <title>Genome Insights into the Novel Species Microvirga brassicacearum, a Rapeseed Endophyte with Biotechnological Potential.</title>
        <authorList>
            <person name="Jimenez-Gomez A."/>
            <person name="Saati-Santamaria Z."/>
            <person name="Igual J.M."/>
            <person name="Rivas R."/>
            <person name="Mateos P.F."/>
            <person name="Garcia-Fraile P."/>
        </authorList>
    </citation>
    <scope>NUCLEOTIDE SEQUENCE [LARGE SCALE GENOMIC DNA]</scope>
    <source>
        <strain evidence="1 2">CDVBN77</strain>
    </source>
</reference>
<comment type="caution">
    <text evidence="1">The sequence shown here is derived from an EMBL/GenBank/DDBJ whole genome shotgun (WGS) entry which is preliminary data.</text>
</comment>
<dbReference type="EMBL" id="VCMV01000079">
    <property type="protein sequence ID" value="KAB0264169.1"/>
    <property type="molecule type" value="Genomic_DNA"/>
</dbReference>
<organism evidence="1 2">
    <name type="scientific">Microvirga brassicacearum</name>
    <dbReference type="NCBI Taxonomy" id="2580413"/>
    <lineage>
        <taxon>Bacteria</taxon>
        <taxon>Pseudomonadati</taxon>
        <taxon>Pseudomonadota</taxon>
        <taxon>Alphaproteobacteria</taxon>
        <taxon>Hyphomicrobiales</taxon>
        <taxon>Methylobacteriaceae</taxon>
        <taxon>Microvirga</taxon>
    </lineage>
</organism>
<dbReference type="AlphaFoldDB" id="A0A5N3P368"/>